<dbReference type="Gene3D" id="3.40.50.2300">
    <property type="match status" value="1"/>
</dbReference>
<evidence type="ECO:0000256" key="6">
    <source>
        <dbReference type="ARBA" id="ARBA00023163"/>
    </source>
</evidence>
<evidence type="ECO:0000256" key="1">
    <source>
        <dbReference type="ARBA" id="ARBA00018672"/>
    </source>
</evidence>
<protein>
    <recommendedName>
        <fullName evidence="1">Stage 0 sporulation protein A homolog</fullName>
    </recommendedName>
</protein>
<dbReference type="InterPro" id="IPR001789">
    <property type="entry name" value="Sig_transdc_resp-reg_receiver"/>
</dbReference>
<dbReference type="GO" id="GO:0000976">
    <property type="term" value="F:transcription cis-regulatory region binding"/>
    <property type="evidence" value="ECO:0007669"/>
    <property type="project" value="TreeGrafter"/>
</dbReference>
<dbReference type="InterPro" id="IPR011006">
    <property type="entry name" value="CheY-like_superfamily"/>
</dbReference>
<dbReference type="OrthoDB" id="1655504at2"/>
<dbReference type="SUPFAM" id="SSF52172">
    <property type="entry name" value="CheY-like"/>
    <property type="match status" value="1"/>
</dbReference>
<dbReference type="RefSeq" id="WP_050642516.1">
    <property type="nucleotide sequence ID" value="NZ_CABKUE010000009.1"/>
</dbReference>
<evidence type="ECO:0000256" key="3">
    <source>
        <dbReference type="ARBA" id="ARBA00023012"/>
    </source>
</evidence>
<dbReference type="Proteomes" id="UP000095544">
    <property type="component" value="Unassembled WGS sequence"/>
</dbReference>
<dbReference type="Pfam" id="PF00072">
    <property type="entry name" value="Response_reg"/>
    <property type="match status" value="1"/>
</dbReference>
<dbReference type="InterPro" id="IPR001867">
    <property type="entry name" value="OmpR/PhoB-type_DNA-bd"/>
</dbReference>
<reference evidence="12 13" key="1">
    <citation type="submission" date="2015-09" db="EMBL/GenBank/DDBJ databases">
        <authorList>
            <consortium name="Pathogen Informatics"/>
        </authorList>
    </citation>
    <scope>NUCLEOTIDE SEQUENCE [LARGE SCALE GENOMIC DNA]</scope>
    <source>
        <strain evidence="12 13">2789STDY5834876</strain>
    </source>
</reference>
<feature type="DNA-binding region" description="OmpR/PhoB-type" evidence="9">
    <location>
        <begin position="126"/>
        <end position="225"/>
    </location>
</feature>
<feature type="modified residue" description="4-aspartylphosphate" evidence="8">
    <location>
        <position position="52"/>
    </location>
</feature>
<sequence>MYHILIVEDDDEINKLLADFLAKNGYSVTSRFDGLHVLDCLKDHKVDLILLDLMLPYRSGDLLLADIRKQYTVPVIVISARETTQNKIDLLRLGADDYITKPFDMEEMLARIESSLRRVQYQAAPCSRLEYQNLILDVDKKTARLKEQELLLTAKESAILELLMKYPDKVFSKANLFQSVWGEEYLSEDNTLNVHISNLRSKLKAVCPDEEYIDTVWGIGYRLHKARG</sequence>
<dbReference type="STRING" id="39482.ERS852491_04761"/>
<dbReference type="SMART" id="SM00862">
    <property type="entry name" value="Trans_reg_C"/>
    <property type="match status" value="1"/>
</dbReference>
<dbReference type="GO" id="GO:0005829">
    <property type="term" value="C:cytosol"/>
    <property type="evidence" value="ECO:0007669"/>
    <property type="project" value="TreeGrafter"/>
</dbReference>
<dbReference type="PANTHER" id="PTHR48111">
    <property type="entry name" value="REGULATOR OF RPOS"/>
    <property type="match status" value="1"/>
</dbReference>
<keyword evidence="2 8" id="KW-0597">Phosphoprotein</keyword>
<dbReference type="Pfam" id="PF00486">
    <property type="entry name" value="Trans_reg_C"/>
    <property type="match status" value="1"/>
</dbReference>
<dbReference type="GO" id="GO:0000156">
    <property type="term" value="F:phosphorelay response regulator activity"/>
    <property type="evidence" value="ECO:0007669"/>
    <property type="project" value="TreeGrafter"/>
</dbReference>
<evidence type="ECO:0000259" key="10">
    <source>
        <dbReference type="PROSITE" id="PS50110"/>
    </source>
</evidence>
<proteinExistence type="predicted"/>
<evidence type="ECO:0000256" key="7">
    <source>
        <dbReference type="ARBA" id="ARBA00024867"/>
    </source>
</evidence>
<keyword evidence="4" id="KW-0805">Transcription regulation</keyword>
<dbReference type="InterPro" id="IPR039420">
    <property type="entry name" value="WalR-like"/>
</dbReference>
<name>A0A174M458_9FIRM</name>
<gene>
    <name evidence="12" type="primary">regX3_10</name>
    <name evidence="12" type="ORF">ERS852491_04761</name>
</gene>
<evidence type="ECO:0000256" key="4">
    <source>
        <dbReference type="ARBA" id="ARBA00023015"/>
    </source>
</evidence>
<evidence type="ECO:0000256" key="8">
    <source>
        <dbReference type="PROSITE-ProRule" id="PRU00169"/>
    </source>
</evidence>
<organism evidence="12 13">
    <name type="scientific">Faecalicatena contorta</name>
    <dbReference type="NCBI Taxonomy" id="39482"/>
    <lineage>
        <taxon>Bacteria</taxon>
        <taxon>Bacillati</taxon>
        <taxon>Bacillota</taxon>
        <taxon>Clostridia</taxon>
        <taxon>Lachnospirales</taxon>
        <taxon>Lachnospiraceae</taxon>
        <taxon>Faecalicatena</taxon>
    </lineage>
</organism>
<dbReference type="PROSITE" id="PS50110">
    <property type="entry name" value="RESPONSE_REGULATORY"/>
    <property type="match status" value="1"/>
</dbReference>
<keyword evidence="3" id="KW-0902">Two-component regulatory system</keyword>
<evidence type="ECO:0000259" key="11">
    <source>
        <dbReference type="PROSITE" id="PS51755"/>
    </source>
</evidence>
<comment type="function">
    <text evidence="7">May play the central regulatory role in sporulation. It may be an element of the effector pathway responsible for the activation of sporulation genes in response to nutritional stress. Spo0A may act in concert with spo0H (a sigma factor) to control the expression of some genes that are critical to the sporulation process.</text>
</comment>
<feature type="domain" description="Response regulatory" evidence="10">
    <location>
        <begin position="3"/>
        <end position="116"/>
    </location>
</feature>
<dbReference type="AlphaFoldDB" id="A0A174M458"/>
<dbReference type="Gene3D" id="6.10.250.690">
    <property type="match status" value="1"/>
</dbReference>
<evidence type="ECO:0000313" key="13">
    <source>
        <dbReference type="Proteomes" id="UP000095544"/>
    </source>
</evidence>
<dbReference type="PROSITE" id="PS51755">
    <property type="entry name" value="OMPR_PHOB"/>
    <property type="match status" value="1"/>
</dbReference>
<dbReference type="FunFam" id="1.10.10.10:FF:000018">
    <property type="entry name" value="DNA-binding response regulator ResD"/>
    <property type="match status" value="1"/>
</dbReference>
<feature type="domain" description="OmpR/PhoB-type" evidence="11">
    <location>
        <begin position="126"/>
        <end position="225"/>
    </location>
</feature>
<dbReference type="PANTHER" id="PTHR48111:SF2">
    <property type="entry name" value="RESPONSE REGULATOR SAER"/>
    <property type="match status" value="1"/>
</dbReference>
<dbReference type="CDD" id="cd00383">
    <property type="entry name" value="trans_reg_C"/>
    <property type="match status" value="1"/>
</dbReference>
<evidence type="ECO:0000256" key="9">
    <source>
        <dbReference type="PROSITE-ProRule" id="PRU01091"/>
    </source>
</evidence>
<dbReference type="EMBL" id="CYZU01000077">
    <property type="protein sequence ID" value="CUP28948.1"/>
    <property type="molecule type" value="Genomic_DNA"/>
</dbReference>
<evidence type="ECO:0000256" key="2">
    <source>
        <dbReference type="ARBA" id="ARBA00022553"/>
    </source>
</evidence>
<keyword evidence="5 9" id="KW-0238">DNA-binding</keyword>
<dbReference type="Gene3D" id="1.10.10.10">
    <property type="entry name" value="Winged helix-like DNA-binding domain superfamily/Winged helix DNA-binding domain"/>
    <property type="match status" value="1"/>
</dbReference>
<evidence type="ECO:0000313" key="12">
    <source>
        <dbReference type="EMBL" id="CUP28948.1"/>
    </source>
</evidence>
<dbReference type="GO" id="GO:0032993">
    <property type="term" value="C:protein-DNA complex"/>
    <property type="evidence" value="ECO:0007669"/>
    <property type="project" value="TreeGrafter"/>
</dbReference>
<dbReference type="InterPro" id="IPR036388">
    <property type="entry name" value="WH-like_DNA-bd_sf"/>
</dbReference>
<accession>A0A174M458</accession>
<evidence type="ECO:0000256" key="5">
    <source>
        <dbReference type="ARBA" id="ARBA00023125"/>
    </source>
</evidence>
<dbReference type="SMART" id="SM00448">
    <property type="entry name" value="REC"/>
    <property type="match status" value="1"/>
</dbReference>
<dbReference type="GO" id="GO:0006355">
    <property type="term" value="P:regulation of DNA-templated transcription"/>
    <property type="evidence" value="ECO:0007669"/>
    <property type="project" value="InterPro"/>
</dbReference>
<keyword evidence="6" id="KW-0804">Transcription</keyword>